<dbReference type="EMBL" id="LTDL01000016">
    <property type="protein sequence ID" value="OAG31419.1"/>
    <property type="molecule type" value="Genomic_DNA"/>
</dbReference>
<dbReference type="GO" id="GO:0003676">
    <property type="term" value="F:nucleic acid binding"/>
    <property type="evidence" value="ECO:0007669"/>
    <property type="project" value="InterPro"/>
</dbReference>
<protein>
    <recommendedName>
        <fullName evidence="3">RRM domain-containing protein</fullName>
    </recommendedName>
</protein>
<dbReference type="InterPro" id="IPR012677">
    <property type="entry name" value="Nucleotide-bd_a/b_plait_sf"/>
</dbReference>
<evidence type="ECO:0000313" key="2">
    <source>
        <dbReference type="Proteomes" id="UP000185944"/>
    </source>
</evidence>
<dbReference type="SUPFAM" id="SSF54928">
    <property type="entry name" value="RNA-binding domain, RBD"/>
    <property type="match status" value="1"/>
</dbReference>
<evidence type="ECO:0000313" key="1">
    <source>
        <dbReference type="EMBL" id="OAG31419.1"/>
    </source>
</evidence>
<proteinExistence type="predicted"/>
<dbReference type="GeneID" id="93648296"/>
<organism evidence="1 2">
    <name type="scientific">Nematocida displodere</name>
    <dbReference type="NCBI Taxonomy" id="1805483"/>
    <lineage>
        <taxon>Eukaryota</taxon>
        <taxon>Fungi</taxon>
        <taxon>Fungi incertae sedis</taxon>
        <taxon>Microsporidia</taxon>
        <taxon>Nematocida</taxon>
    </lineage>
</organism>
<dbReference type="OrthoDB" id="439808at2759"/>
<dbReference type="Gene3D" id="3.30.70.330">
    <property type="match status" value="1"/>
</dbReference>
<gene>
    <name evidence="1" type="ORF">NEDG_01946</name>
</gene>
<sequence length="221" mass="25051">MKEEVTRTLVISNFHRSMPAKEVASICKSAGEVKEHFILQNKDSVLFVAFFDLRASEQAFEALSKKKVSVKYTISTCEAPRGSDICTEETNQGTLVYTSASSLVPNEASIYARSSKNADTFLRFYDSRDALAHLSALKKSHPKANPHLAWDNDLRKRRNMLLEAEEIVRNAPFQVVPRQEEAKRSMAPETRKKAKVSTNWMLALFDKYIIEHATEISKSIH</sequence>
<dbReference type="AlphaFoldDB" id="A0A177EKA9"/>
<name>A0A177EKA9_9MICR</name>
<keyword evidence="2" id="KW-1185">Reference proteome</keyword>
<dbReference type="Proteomes" id="UP000185944">
    <property type="component" value="Unassembled WGS sequence"/>
</dbReference>
<dbReference type="RefSeq" id="XP_067545094.1">
    <property type="nucleotide sequence ID" value="XM_067689364.1"/>
</dbReference>
<accession>A0A177EKA9</accession>
<dbReference type="InterPro" id="IPR035979">
    <property type="entry name" value="RBD_domain_sf"/>
</dbReference>
<dbReference type="VEuPathDB" id="MicrosporidiaDB:NEDG_01946"/>
<evidence type="ECO:0008006" key="3">
    <source>
        <dbReference type="Google" id="ProtNLM"/>
    </source>
</evidence>
<reference evidence="1 2" key="1">
    <citation type="submission" date="2016-02" db="EMBL/GenBank/DDBJ databases">
        <title>Discovery of a natural microsporidian pathogen with a broad tissue tropism in Caenorhabditis elegans.</title>
        <authorList>
            <person name="Luallen R.J."/>
            <person name="Reinke A.W."/>
            <person name="Tong L."/>
            <person name="Botts M.R."/>
            <person name="Felix M.-A."/>
            <person name="Troemel E.R."/>
        </authorList>
    </citation>
    <scope>NUCLEOTIDE SEQUENCE [LARGE SCALE GENOMIC DNA]</scope>
    <source>
        <strain evidence="1 2">JUm2807</strain>
    </source>
</reference>
<comment type="caution">
    <text evidence="1">The sequence shown here is derived from an EMBL/GenBank/DDBJ whole genome shotgun (WGS) entry which is preliminary data.</text>
</comment>